<dbReference type="Pfam" id="PF02517">
    <property type="entry name" value="Rce1-like"/>
    <property type="match status" value="1"/>
</dbReference>
<feature type="transmembrane region" description="Helical" evidence="1">
    <location>
        <begin position="214"/>
        <end position="233"/>
    </location>
</feature>
<evidence type="ECO:0000313" key="4">
    <source>
        <dbReference type="Proteomes" id="UP000175706"/>
    </source>
</evidence>
<protein>
    <submittedName>
        <fullName evidence="3">CAAX amino protease</fullName>
    </submittedName>
</protein>
<keyword evidence="1" id="KW-1133">Transmembrane helix</keyword>
<keyword evidence="3" id="KW-0645">Protease</keyword>
<keyword evidence="3" id="KW-0378">Hydrolase</keyword>
<reference evidence="3 4" key="1">
    <citation type="submission" date="2016-05" db="EMBL/GenBank/DDBJ databases">
        <title>Bacillus thuringiensis and Bacillus weihenstephanensis as novel biocontrol agents of wilt causing Verticillium species.</title>
        <authorList>
            <person name="Hollensteiner J."/>
            <person name="Wemheuer F."/>
            <person name="Harting R."/>
            <person name="Kolarzyk A."/>
            <person name="Diaz-Valerio S."/>
            <person name="Poehlein A."/>
            <person name="Brzuszkiewicz E."/>
            <person name="Nesemann K."/>
            <person name="Braus-Stromeyer S."/>
            <person name="Braus G."/>
            <person name="Daniel R."/>
            <person name="Liesegang H."/>
        </authorList>
    </citation>
    <scope>NUCLEOTIDE SEQUENCE [LARGE SCALE GENOMIC DNA]</scope>
    <source>
        <strain evidence="3 4">GOE8</strain>
    </source>
</reference>
<feature type="transmembrane region" description="Helical" evidence="1">
    <location>
        <begin position="131"/>
        <end position="151"/>
    </location>
</feature>
<comment type="caution">
    <text evidence="3">The sequence shown here is derived from an EMBL/GenBank/DDBJ whole genome shotgun (WGS) entry which is preliminary data.</text>
</comment>
<feature type="transmembrane region" description="Helical" evidence="1">
    <location>
        <begin position="188"/>
        <end position="207"/>
    </location>
</feature>
<keyword evidence="1" id="KW-0472">Membrane</keyword>
<dbReference type="Proteomes" id="UP000175706">
    <property type="component" value="Unassembled WGS sequence"/>
</dbReference>
<dbReference type="AlphaFoldDB" id="A0A1E8B6D0"/>
<feature type="transmembrane region" description="Helical" evidence="1">
    <location>
        <begin position="34"/>
        <end position="55"/>
    </location>
</feature>
<proteinExistence type="predicted"/>
<feature type="transmembrane region" description="Helical" evidence="1">
    <location>
        <begin position="163"/>
        <end position="182"/>
    </location>
</feature>
<dbReference type="GO" id="GO:0080120">
    <property type="term" value="P:CAAX-box protein maturation"/>
    <property type="evidence" value="ECO:0007669"/>
    <property type="project" value="UniProtKB-ARBA"/>
</dbReference>
<organism evidence="3 4">
    <name type="scientific">Bacillus mycoides</name>
    <dbReference type="NCBI Taxonomy" id="1405"/>
    <lineage>
        <taxon>Bacteria</taxon>
        <taxon>Bacillati</taxon>
        <taxon>Bacillota</taxon>
        <taxon>Bacilli</taxon>
        <taxon>Bacillales</taxon>
        <taxon>Bacillaceae</taxon>
        <taxon>Bacillus</taxon>
        <taxon>Bacillus cereus group</taxon>
    </lineage>
</organism>
<feature type="transmembrane region" description="Helical" evidence="1">
    <location>
        <begin position="67"/>
        <end position="87"/>
    </location>
</feature>
<accession>A0A1E8B6D0</accession>
<dbReference type="InterPro" id="IPR003675">
    <property type="entry name" value="Rce1/LyrA-like_dom"/>
</dbReference>
<dbReference type="GO" id="GO:0004175">
    <property type="term" value="F:endopeptidase activity"/>
    <property type="evidence" value="ECO:0007669"/>
    <property type="project" value="UniProtKB-ARBA"/>
</dbReference>
<feature type="domain" description="CAAX prenyl protease 2/Lysostaphin resistance protein A-like" evidence="2">
    <location>
        <begin position="134"/>
        <end position="226"/>
    </location>
</feature>
<name>A0A1E8B6D0_BACMY</name>
<evidence type="ECO:0000313" key="3">
    <source>
        <dbReference type="EMBL" id="OFD77815.1"/>
    </source>
</evidence>
<evidence type="ECO:0000259" key="2">
    <source>
        <dbReference type="Pfam" id="PF02517"/>
    </source>
</evidence>
<dbReference type="GO" id="GO:0006508">
    <property type="term" value="P:proteolysis"/>
    <property type="evidence" value="ECO:0007669"/>
    <property type="project" value="UniProtKB-KW"/>
</dbReference>
<keyword evidence="1" id="KW-0812">Transmembrane</keyword>
<evidence type="ECO:0000256" key="1">
    <source>
        <dbReference type="SAM" id="Phobius"/>
    </source>
</evidence>
<gene>
    <name evidence="3" type="ORF">BWGOE8_30600</name>
</gene>
<sequence length="234" mass="26379">MLLYICNYRNNKEEGVVVETKLMQTEKKIDSKSLLALGLLIISGILYQCIAFIAGNIPELLTNIFEASWNLVLCGIIGYYFLGKISLEQFKHFKFKTLLWGLPLTIIVGMGLGAIYGYIFEPPTTNSVAQVISVSMILIRVPFMLMGEELLCTNTIIALQKLGLKFGTASIICSVLFALWHIPAYGFVPMQLLITIVPVRLLLNYIWKNSKSVWVSWICHLAYDIVGFLPMLFK</sequence>
<feature type="transmembrane region" description="Helical" evidence="1">
    <location>
        <begin position="99"/>
        <end position="119"/>
    </location>
</feature>
<dbReference type="PATRIC" id="fig|86662.25.peg.3119"/>
<dbReference type="EMBL" id="LXLT01000039">
    <property type="protein sequence ID" value="OFD77815.1"/>
    <property type="molecule type" value="Genomic_DNA"/>
</dbReference>